<name>A0A9X0DD16_9HELO</name>
<dbReference type="Proteomes" id="UP001152300">
    <property type="component" value="Unassembled WGS sequence"/>
</dbReference>
<feature type="domain" description="DUF7730" evidence="2">
    <location>
        <begin position="81"/>
        <end position="122"/>
    </location>
</feature>
<evidence type="ECO:0000259" key="2">
    <source>
        <dbReference type="Pfam" id="PF24864"/>
    </source>
</evidence>
<dbReference type="PANTHER" id="PTHR42085:SF2">
    <property type="entry name" value="F-BOX DOMAIN-CONTAINING PROTEIN"/>
    <property type="match status" value="1"/>
</dbReference>
<dbReference type="PANTHER" id="PTHR42085">
    <property type="entry name" value="F-BOX DOMAIN-CONTAINING PROTEIN"/>
    <property type="match status" value="1"/>
</dbReference>
<evidence type="ECO:0000313" key="4">
    <source>
        <dbReference type="Proteomes" id="UP001152300"/>
    </source>
</evidence>
<comment type="caution">
    <text evidence="3">The sequence shown here is derived from an EMBL/GenBank/DDBJ whole genome shotgun (WGS) entry which is preliminary data.</text>
</comment>
<organism evidence="3 4">
    <name type="scientific">Sclerotinia nivalis</name>
    <dbReference type="NCBI Taxonomy" id="352851"/>
    <lineage>
        <taxon>Eukaryota</taxon>
        <taxon>Fungi</taxon>
        <taxon>Dikarya</taxon>
        <taxon>Ascomycota</taxon>
        <taxon>Pezizomycotina</taxon>
        <taxon>Leotiomycetes</taxon>
        <taxon>Helotiales</taxon>
        <taxon>Sclerotiniaceae</taxon>
        <taxon>Sclerotinia</taxon>
    </lineage>
</organism>
<sequence>MEIKDGLKSPHVNEDISSSPSPSKSQITQPAASKLNFFDLIIEIRLKIYQELLVVAKPISFNTSFGTGYSGHFDADAKESVGPSLQLLRVNKQIYLEATPILYLNNTFELSHVEESLTPTIIRNETPVQFLTQIGNRNASFIRHLGIYFPWFKTCKEGKIRLEREILELIAAKCTDLITIKMLLWDNYRTDYLKHQKSLQHEYVEIENISAELLNLVDTELKKISSLTEIIVDDHIWKEWQRPEINDKLTKMMLDCGWKVQVAKEEFSDNSDSDSICCGLGAYTLFD</sequence>
<evidence type="ECO:0000313" key="3">
    <source>
        <dbReference type="EMBL" id="KAJ8058339.1"/>
    </source>
</evidence>
<dbReference type="OrthoDB" id="62952at2759"/>
<gene>
    <name evidence="3" type="ORF">OCU04_012531</name>
</gene>
<dbReference type="EMBL" id="JAPEIS010000016">
    <property type="protein sequence ID" value="KAJ8058339.1"/>
    <property type="molecule type" value="Genomic_DNA"/>
</dbReference>
<dbReference type="InterPro" id="IPR038883">
    <property type="entry name" value="AN11006-like"/>
</dbReference>
<evidence type="ECO:0000256" key="1">
    <source>
        <dbReference type="SAM" id="MobiDB-lite"/>
    </source>
</evidence>
<protein>
    <recommendedName>
        <fullName evidence="2">DUF7730 domain-containing protein</fullName>
    </recommendedName>
</protein>
<dbReference type="InterPro" id="IPR056632">
    <property type="entry name" value="DUF7730"/>
</dbReference>
<feature type="compositionally biased region" description="Basic and acidic residues" evidence="1">
    <location>
        <begin position="1"/>
        <end position="14"/>
    </location>
</feature>
<dbReference type="AlphaFoldDB" id="A0A9X0DD16"/>
<keyword evidence="4" id="KW-1185">Reference proteome</keyword>
<dbReference type="Pfam" id="PF24864">
    <property type="entry name" value="DUF7730"/>
    <property type="match status" value="1"/>
</dbReference>
<reference evidence="3" key="1">
    <citation type="submission" date="2022-11" db="EMBL/GenBank/DDBJ databases">
        <title>Genome Resource of Sclerotinia nivalis Strain SnTB1, a Plant Pathogen Isolated from American Ginseng.</title>
        <authorList>
            <person name="Fan S."/>
        </authorList>
    </citation>
    <scope>NUCLEOTIDE SEQUENCE</scope>
    <source>
        <strain evidence="3">SnTB1</strain>
    </source>
</reference>
<accession>A0A9X0DD16</accession>
<proteinExistence type="predicted"/>
<feature type="region of interest" description="Disordered" evidence="1">
    <location>
        <begin position="1"/>
        <end position="27"/>
    </location>
</feature>